<evidence type="ECO:0000313" key="2">
    <source>
        <dbReference type="Proteomes" id="UP001203212"/>
    </source>
</evidence>
<gene>
    <name evidence="1" type="ORF">L2689_05940</name>
</gene>
<proteinExistence type="predicted"/>
<dbReference type="EMBL" id="JAKILK010000002">
    <property type="protein sequence ID" value="MCL1116788.1"/>
    <property type="molecule type" value="Genomic_DNA"/>
</dbReference>
<name>A0ABT0KZ80_9GAMM</name>
<comment type="caution">
    <text evidence="1">The sequence shown here is derived from an EMBL/GenBank/DDBJ whole genome shotgun (WGS) entry which is preliminary data.</text>
</comment>
<protein>
    <submittedName>
        <fullName evidence="1">Uncharacterized protein</fullName>
    </submittedName>
</protein>
<reference evidence="1 2" key="1">
    <citation type="submission" date="2022-01" db="EMBL/GenBank/DDBJ databases">
        <title>Whole genome-based taxonomy of the Shewanellaceae.</title>
        <authorList>
            <person name="Martin-Rodriguez A.J."/>
        </authorList>
    </citation>
    <scope>NUCLEOTIDE SEQUENCE [LARGE SCALE GENOMIC DNA]</scope>
    <source>
        <strain evidence="1 2">JCM 17801</strain>
    </source>
</reference>
<evidence type="ECO:0000313" key="1">
    <source>
        <dbReference type="EMBL" id="MCL1116788.1"/>
    </source>
</evidence>
<dbReference type="RefSeq" id="WP_188840353.1">
    <property type="nucleotide sequence ID" value="NZ_BMOT01000002.1"/>
</dbReference>
<accession>A0ABT0KZ80</accession>
<keyword evidence="2" id="KW-1185">Reference proteome</keyword>
<organism evidence="1 2">
    <name type="scientific">Shewanella aestuarii</name>
    <dbReference type="NCBI Taxonomy" id="1028752"/>
    <lineage>
        <taxon>Bacteria</taxon>
        <taxon>Pseudomonadati</taxon>
        <taxon>Pseudomonadota</taxon>
        <taxon>Gammaproteobacteria</taxon>
        <taxon>Alteromonadales</taxon>
        <taxon>Shewanellaceae</taxon>
        <taxon>Shewanella</taxon>
    </lineage>
</organism>
<dbReference type="Proteomes" id="UP001203212">
    <property type="component" value="Unassembled WGS sequence"/>
</dbReference>
<sequence length="46" mass="5473">MDTKIGITHGLYLHKTRELRKITSVRFADIPKEPEDARFQQEFTRV</sequence>